<gene>
    <name evidence="1" type="ORF">ACFQNJ_12160</name>
</gene>
<dbReference type="Proteomes" id="UP001596495">
    <property type="component" value="Unassembled WGS sequence"/>
</dbReference>
<dbReference type="RefSeq" id="WP_382257669.1">
    <property type="nucleotide sequence ID" value="NZ_JBHTBX010000007.1"/>
</dbReference>
<accession>A0ABW2RB39</accession>
<evidence type="ECO:0000313" key="1">
    <source>
        <dbReference type="EMBL" id="MFC7435261.1"/>
    </source>
</evidence>
<sequence>MNPTLTLGLVGLSDPECALVATLFRLHRVEPSFIWTLAGSGMVDALLVDDSVAEQDFAHRMGPRAQVMRLSPHGVDREGQMSRPIRSDRLVGWLNSVELERLQQAPVKSAQAVALTPAVPAAVVTRREAPAAPAAVGYEGPAWRLRRWPAPALLGKDAIRIRLATMLSRRAMSLPELAALARVPLAHCQQFVTELQRQGLIDVLPSSPQTRVPRPEARTATAVTSTRRGVGASLIHSIRRRFGFA</sequence>
<proteinExistence type="predicted"/>
<comment type="caution">
    <text evidence="1">The sequence shown here is derived from an EMBL/GenBank/DDBJ whole genome shotgun (WGS) entry which is preliminary data.</text>
</comment>
<name>A0ABW2RB39_9BURK</name>
<organism evidence="1 2">
    <name type="scientific">Hydrogenophaga bisanensis</name>
    <dbReference type="NCBI Taxonomy" id="439611"/>
    <lineage>
        <taxon>Bacteria</taxon>
        <taxon>Pseudomonadati</taxon>
        <taxon>Pseudomonadota</taxon>
        <taxon>Betaproteobacteria</taxon>
        <taxon>Burkholderiales</taxon>
        <taxon>Comamonadaceae</taxon>
        <taxon>Hydrogenophaga</taxon>
    </lineage>
</organism>
<keyword evidence="2" id="KW-1185">Reference proteome</keyword>
<protein>
    <submittedName>
        <fullName evidence="1">Uncharacterized protein</fullName>
    </submittedName>
</protein>
<dbReference type="EMBL" id="JBHTBX010000007">
    <property type="protein sequence ID" value="MFC7435261.1"/>
    <property type="molecule type" value="Genomic_DNA"/>
</dbReference>
<evidence type="ECO:0000313" key="2">
    <source>
        <dbReference type="Proteomes" id="UP001596495"/>
    </source>
</evidence>
<reference evidence="2" key="1">
    <citation type="journal article" date="2019" name="Int. J. Syst. Evol. Microbiol.">
        <title>The Global Catalogue of Microorganisms (GCM) 10K type strain sequencing project: providing services to taxonomists for standard genome sequencing and annotation.</title>
        <authorList>
            <consortium name="The Broad Institute Genomics Platform"/>
            <consortium name="The Broad Institute Genome Sequencing Center for Infectious Disease"/>
            <person name="Wu L."/>
            <person name="Ma J."/>
        </authorList>
    </citation>
    <scope>NUCLEOTIDE SEQUENCE [LARGE SCALE GENOMIC DNA]</scope>
    <source>
        <strain evidence="2">CCUG 54518</strain>
    </source>
</reference>